<evidence type="ECO:0000313" key="2">
    <source>
        <dbReference type="EMBL" id="CAG8731615.1"/>
    </source>
</evidence>
<proteinExistence type="predicted"/>
<protein>
    <submittedName>
        <fullName evidence="2">8314_t:CDS:1</fullName>
    </submittedName>
</protein>
<gene>
    <name evidence="2" type="ORF">AMORRO_LOCUS14068</name>
</gene>
<reference evidence="2" key="1">
    <citation type="submission" date="2021-06" db="EMBL/GenBank/DDBJ databases">
        <authorList>
            <person name="Kallberg Y."/>
            <person name="Tangrot J."/>
            <person name="Rosling A."/>
        </authorList>
    </citation>
    <scope>NUCLEOTIDE SEQUENCE</scope>
    <source>
        <strain evidence="2">CL551</strain>
    </source>
</reference>
<accession>A0A9N9NGA3</accession>
<feature type="non-terminal residue" evidence="2">
    <location>
        <position position="153"/>
    </location>
</feature>
<dbReference type="Proteomes" id="UP000789342">
    <property type="component" value="Unassembled WGS sequence"/>
</dbReference>
<feature type="coiled-coil region" evidence="1">
    <location>
        <begin position="20"/>
        <end position="135"/>
    </location>
</feature>
<keyword evidence="3" id="KW-1185">Reference proteome</keyword>
<organism evidence="2 3">
    <name type="scientific">Acaulospora morrowiae</name>
    <dbReference type="NCBI Taxonomy" id="94023"/>
    <lineage>
        <taxon>Eukaryota</taxon>
        <taxon>Fungi</taxon>
        <taxon>Fungi incertae sedis</taxon>
        <taxon>Mucoromycota</taxon>
        <taxon>Glomeromycotina</taxon>
        <taxon>Glomeromycetes</taxon>
        <taxon>Diversisporales</taxon>
        <taxon>Acaulosporaceae</taxon>
        <taxon>Acaulospora</taxon>
    </lineage>
</organism>
<evidence type="ECO:0000256" key="1">
    <source>
        <dbReference type="SAM" id="Coils"/>
    </source>
</evidence>
<dbReference type="EMBL" id="CAJVPV010026422">
    <property type="protein sequence ID" value="CAG8731615.1"/>
    <property type="molecule type" value="Genomic_DNA"/>
</dbReference>
<sequence>MPVLKKLSLAFLRRTEKVVVKSLREELRQSKIELEEMKHNAIKIQERNRELIDERSKLQKDILELVKKEQWEKRNQVLVELELNKEREQWKKEKEQWEKEKQKLIEEKEQWEKEKQKLIEEKEQWEKEKQKLIGEKEQGGKEKQKFVEFSFRG</sequence>
<name>A0A9N9NGA3_9GLOM</name>
<keyword evidence="1" id="KW-0175">Coiled coil</keyword>
<dbReference type="AlphaFoldDB" id="A0A9N9NGA3"/>
<comment type="caution">
    <text evidence="2">The sequence shown here is derived from an EMBL/GenBank/DDBJ whole genome shotgun (WGS) entry which is preliminary data.</text>
</comment>
<evidence type="ECO:0000313" key="3">
    <source>
        <dbReference type="Proteomes" id="UP000789342"/>
    </source>
</evidence>